<evidence type="ECO:0000313" key="4">
    <source>
        <dbReference type="EMBL" id="MFC5480575.1"/>
    </source>
</evidence>
<dbReference type="Pfam" id="PF00589">
    <property type="entry name" value="Phage_integrase"/>
    <property type="match status" value="1"/>
</dbReference>
<dbReference type="InterPro" id="IPR002104">
    <property type="entry name" value="Integrase_catalytic"/>
</dbReference>
<feature type="domain" description="Tyr recombinase" evidence="3">
    <location>
        <begin position="153"/>
        <end position="338"/>
    </location>
</feature>
<evidence type="ECO:0000256" key="1">
    <source>
        <dbReference type="ARBA" id="ARBA00022908"/>
    </source>
</evidence>
<organism evidence="4 5">
    <name type="scientific">Massilia suwonensis</name>
    <dbReference type="NCBI Taxonomy" id="648895"/>
    <lineage>
        <taxon>Bacteria</taxon>
        <taxon>Pseudomonadati</taxon>
        <taxon>Pseudomonadota</taxon>
        <taxon>Betaproteobacteria</taxon>
        <taxon>Burkholderiales</taxon>
        <taxon>Oxalobacteraceae</taxon>
        <taxon>Telluria group</taxon>
        <taxon>Massilia</taxon>
    </lineage>
</organism>
<keyword evidence="2" id="KW-0233">DNA recombination</keyword>
<dbReference type="RefSeq" id="WP_379760237.1">
    <property type="nucleotide sequence ID" value="NZ_JBHSMR010000014.1"/>
</dbReference>
<evidence type="ECO:0000259" key="3">
    <source>
        <dbReference type="PROSITE" id="PS51898"/>
    </source>
</evidence>
<dbReference type="Proteomes" id="UP001596101">
    <property type="component" value="Unassembled WGS sequence"/>
</dbReference>
<dbReference type="EMBL" id="JBHSMR010000014">
    <property type="protein sequence ID" value="MFC5480575.1"/>
    <property type="molecule type" value="Genomic_DNA"/>
</dbReference>
<protein>
    <submittedName>
        <fullName evidence="4">Tyrosine-type recombinase/integrase</fullName>
    </submittedName>
</protein>
<accession>A0ABW0MRX4</accession>
<evidence type="ECO:0000256" key="2">
    <source>
        <dbReference type="ARBA" id="ARBA00023172"/>
    </source>
</evidence>
<dbReference type="InterPro" id="IPR013762">
    <property type="entry name" value="Integrase-like_cat_sf"/>
</dbReference>
<keyword evidence="1" id="KW-0229">DNA integration</keyword>
<sequence length="344" mass="39044">MSLHQRNGIWYWRKMVDGVLFNRSTKTEDKKLAETMAKKWEHEAVKTVVYDGERPVTLYEAIDSFLGERKHLPSYTSASQHMQHWKNALPNEKMKSLQKHKVQAVVTRRLAEGAAQNTVSVFVTYWNALVNHCKANKLSPGPLLDRVQSKRTRFRIITEQEEAAMLAATCPNAKYPGKTATSDAQRQDNQDVLVCLLHLGARINEAQNLRWSDVDFANNTVLVRRLKNGDDTLLMMTKALRAVLERRYATKIDNWVFPTKSETYKAHAQWVTTVAKRAGVDFEAGKVTSHTFRHSAATRLLRAGMDIRKVQQFLGHKNISSTLVYLHAMPSEVAAHAVSVFDGS</sequence>
<dbReference type="InterPro" id="IPR011010">
    <property type="entry name" value="DNA_brk_join_enz"/>
</dbReference>
<dbReference type="CDD" id="cd00397">
    <property type="entry name" value="DNA_BRE_C"/>
    <property type="match status" value="1"/>
</dbReference>
<dbReference type="PROSITE" id="PS51898">
    <property type="entry name" value="TYR_RECOMBINASE"/>
    <property type="match status" value="1"/>
</dbReference>
<reference evidence="5" key="1">
    <citation type="journal article" date="2019" name="Int. J. Syst. Evol. Microbiol.">
        <title>The Global Catalogue of Microorganisms (GCM) 10K type strain sequencing project: providing services to taxonomists for standard genome sequencing and annotation.</title>
        <authorList>
            <consortium name="The Broad Institute Genomics Platform"/>
            <consortium name="The Broad Institute Genome Sequencing Center for Infectious Disease"/>
            <person name="Wu L."/>
            <person name="Ma J."/>
        </authorList>
    </citation>
    <scope>NUCLEOTIDE SEQUENCE [LARGE SCALE GENOMIC DNA]</scope>
    <source>
        <strain evidence="5">CCUG 43111</strain>
    </source>
</reference>
<dbReference type="SUPFAM" id="SSF56349">
    <property type="entry name" value="DNA breaking-rejoining enzymes"/>
    <property type="match status" value="1"/>
</dbReference>
<dbReference type="Gene3D" id="1.10.443.10">
    <property type="entry name" value="Intergrase catalytic core"/>
    <property type="match status" value="1"/>
</dbReference>
<dbReference type="PANTHER" id="PTHR30349">
    <property type="entry name" value="PHAGE INTEGRASE-RELATED"/>
    <property type="match status" value="1"/>
</dbReference>
<dbReference type="InterPro" id="IPR050090">
    <property type="entry name" value="Tyrosine_recombinase_XerCD"/>
</dbReference>
<name>A0ABW0MRX4_9BURK</name>
<evidence type="ECO:0000313" key="5">
    <source>
        <dbReference type="Proteomes" id="UP001596101"/>
    </source>
</evidence>
<proteinExistence type="predicted"/>
<comment type="caution">
    <text evidence="4">The sequence shown here is derived from an EMBL/GenBank/DDBJ whole genome shotgun (WGS) entry which is preliminary data.</text>
</comment>
<keyword evidence="5" id="KW-1185">Reference proteome</keyword>
<gene>
    <name evidence="4" type="ORF">ACFPQ5_20425</name>
</gene>